<dbReference type="CDD" id="cd07958">
    <property type="entry name" value="Anticodon_Ia_Leu_BEm"/>
    <property type="match status" value="1"/>
</dbReference>
<comment type="subcellular location">
    <subcellularLocation>
        <location evidence="9">Cytoplasm</location>
    </subcellularLocation>
</comment>
<protein>
    <recommendedName>
        <fullName evidence="9">Leucine--tRNA ligase</fullName>
        <ecNumber evidence="9">6.1.1.4</ecNumber>
    </recommendedName>
    <alternativeName>
        <fullName evidence="9">Leucyl-tRNA synthetase</fullName>
        <shortName evidence="9">LeuRS</shortName>
    </alternativeName>
</protein>
<evidence type="ECO:0000256" key="3">
    <source>
        <dbReference type="ARBA" id="ARBA00022598"/>
    </source>
</evidence>
<accession>A0A1B7LZI3</accession>
<keyword evidence="2 9" id="KW-0963">Cytoplasm</keyword>
<dbReference type="GO" id="GO:0005829">
    <property type="term" value="C:cytosol"/>
    <property type="evidence" value="ECO:0007669"/>
    <property type="project" value="TreeGrafter"/>
</dbReference>
<evidence type="ECO:0000256" key="6">
    <source>
        <dbReference type="ARBA" id="ARBA00022917"/>
    </source>
</evidence>
<feature type="domain" description="Methionyl/Leucyl tRNA synthetase" evidence="14">
    <location>
        <begin position="51"/>
        <end position="193"/>
    </location>
</feature>
<feature type="domain" description="Leucyl-tRNA synthetase editing" evidence="15">
    <location>
        <begin position="232"/>
        <end position="412"/>
    </location>
</feature>
<dbReference type="Gene3D" id="3.40.50.620">
    <property type="entry name" value="HUPs"/>
    <property type="match status" value="2"/>
</dbReference>
<dbReference type="Gene3D" id="3.10.20.590">
    <property type="match status" value="1"/>
</dbReference>
<comment type="caution">
    <text evidence="16">The sequence shown here is derived from an EMBL/GenBank/DDBJ whole genome shotgun (WGS) entry which is preliminary data.</text>
</comment>
<dbReference type="Pfam" id="PF00133">
    <property type="entry name" value="tRNA-synt_1"/>
    <property type="match status" value="1"/>
</dbReference>
<evidence type="ECO:0000256" key="5">
    <source>
        <dbReference type="ARBA" id="ARBA00022840"/>
    </source>
</evidence>
<keyword evidence="17" id="KW-1185">Reference proteome</keyword>
<dbReference type="InterPro" id="IPR025709">
    <property type="entry name" value="Leu_tRNA-synth_edit"/>
</dbReference>
<dbReference type="SUPFAM" id="SSF50677">
    <property type="entry name" value="ValRS/IleRS/LeuRS editing domain"/>
    <property type="match status" value="1"/>
</dbReference>
<feature type="short sequence motif" description="'KMSKS' region" evidence="9">
    <location>
        <begin position="592"/>
        <end position="596"/>
    </location>
</feature>
<dbReference type="NCBIfam" id="TIGR00396">
    <property type="entry name" value="leuS_bact"/>
    <property type="match status" value="1"/>
</dbReference>
<dbReference type="InterPro" id="IPR015413">
    <property type="entry name" value="Methionyl/Leucyl_tRNA_Synth"/>
</dbReference>
<dbReference type="HAMAP" id="MF_00049_B">
    <property type="entry name" value="Leu_tRNA_synth_B"/>
    <property type="match status" value="1"/>
</dbReference>
<dbReference type="InterPro" id="IPR002300">
    <property type="entry name" value="aa-tRNA-synth_Ia"/>
</dbReference>
<dbReference type="Gene3D" id="1.10.730.10">
    <property type="entry name" value="Isoleucyl-tRNA Synthetase, Domain 1"/>
    <property type="match status" value="1"/>
</dbReference>
<organism evidence="16 17">
    <name type="scientific">Enteractinococcus helveticum</name>
    <dbReference type="NCBI Taxonomy" id="1837282"/>
    <lineage>
        <taxon>Bacteria</taxon>
        <taxon>Bacillati</taxon>
        <taxon>Actinomycetota</taxon>
        <taxon>Actinomycetes</taxon>
        <taxon>Micrococcales</taxon>
        <taxon>Micrococcaceae</taxon>
    </lineage>
</organism>
<dbReference type="RefSeq" id="WP_043057955.1">
    <property type="nucleotide sequence ID" value="NZ_LXEY01000018.1"/>
</dbReference>
<reference evidence="16 17" key="1">
    <citation type="submission" date="2016-04" db="EMBL/GenBank/DDBJ databases">
        <title>First whole genome shotgun sequence of the bacterium Enteractinococcus sp. strain UASWS1574.</title>
        <authorList>
            <person name="Crovadore J."/>
            <person name="Chablais R."/>
            <person name="Lefort F."/>
        </authorList>
    </citation>
    <scope>NUCLEOTIDE SEQUENCE [LARGE SCALE GENOMIC DNA]</scope>
    <source>
        <strain evidence="16 17">UASWS1574</strain>
    </source>
</reference>
<dbReference type="CDD" id="cd00812">
    <property type="entry name" value="LeuRS_core"/>
    <property type="match status" value="1"/>
</dbReference>
<dbReference type="Proteomes" id="UP000078292">
    <property type="component" value="Unassembled WGS sequence"/>
</dbReference>
<name>A0A1B7LZI3_9MICC</name>
<keyword evidence="3 9" id="KW-0436">Ligase</keyword>
<evidence type="ECO:0000259" key="13">
    <source>
        <dbReference type="Pfam" id="PF08264"/>
    </source>
</evidence>
<feature type="short sequence motif" description="'HIGH' region" evidence="9">
    <location>
        <begin position="52"/>
        <end position="62"/>
    </location>
</feature>
<evidence type="ECO:0000256" key="1">
    <source>
        <dbReference type="ARBA" id="ARBA00005594"/>
    </source>
</evidence>
<evidence type="ECO:0000259" key="12">
    <source>
        <dbReference type="Pfam" id="PF00133"/>
    </source>
</evidence>
<dbReference type="Pfam" id="PF09334">
    <property type="entry name" value="tRNA-synt_1g"/>
    <property type="match status" value="1"/>
</dbReference>
<evidence type="ECO:0000256" key="4">
    <source>
        <dbReference type="ARBA" id="ARBA00022741"/>
    </source>
</evidence>
<keyword evidence="5 9" id="KW-0067">ATP-binding</keyword>
<comment type="catalytic activity">
    <reaction evidence="8 9">
        <text>tRNA(Leu) + L-leucine + ATP = L-leucyl-tRNA(Leu) + AMP + diphosphate</text>
        <dbReference type="Rhea" id="RHEA:11688"/>
        <dbReference type="Rhea" id="RHEA-COMP:9613"/>
        <dbReference type="Rhea" id="RHEA-COMP:9622"/>
        <dbReference type="ChEBI" id="CHEBI:30616"/>
        <dbReference type="ChEBI" id="CHEBI:33019"/>
        <dbReference type="ChEBI" id="CHEBI:57427"/>
        <dbReference type="ChEBI" id="CHEBI:78442"/>
        <dbReference type="ChEBI" id="CHEBI:78494"/>
        <dbReference type="ChEBI" id="CHEBI:456215"/>
        <dbReference type="EC" id="6.1.1.4"/>
    </reaction>
</comment>
<dbReference type="PROSITE" id="PS00178">
    <property type="entry name" value="AA_TRNA_LIGASE_I"/>
    <property type="match status" value="1"/>
</dbReference>
<dbReference type="SUPFAM" id="SSF52374">
    <property type="entry name" value="Nucleotidylyl transferase"/>
    <property type="match status" value="1"/>
</dbReference>
<dbReference type="EC" id="6.1.1.4" evidence="9"/>
<evidence type="ECO:0000259" key="14">
    <source>
        <dbReference type="Pfam" id="PF09334"/>
    </source>
</evidence>
<keyword evidence="4 9" id="KW-0547">Nucleotide-binding</keyword>
<feature type="domain" description="Aminoacyl-tRNA synthetase class Ia" evidence="12">
    <location>
        <begin position="428"/>
        <end position="631"/>
    </location>
</feature>
<evidence type="ECO:0000313" key="16">
    <source>
        <dbReference type="EMBL" id="OAV60927.1"/>
    </source>
</evidence>
<proteinExistence type="inferred from homology"/>
<feature type="region of interest" description="Disordered" evidence="11">
    <location>
        <begin position="372"/>
        <end position="391"/>
    </location>
</feature>
<dbReference type="GO" id="GO:0006429">
    <property type="term" value="P:leucyl-tRNA aminoacylation"/>
    <property type="evidence" value="ECO:0007669"/>
    <property type="project" value="UniProtKB-UniRule"/>
</dbReference>
<dbReference type="InterPro" id="IPR002302">
    <property type="entry name" value="Leu-tRNA-ligase"/>
</dbReference>
<feature type="domain" description="Methionyl/Valyl/Leucyl/Isoleucyl-tRNA synthetase anticodon-binding" evidence="13">
    <location>
        <begin position="672"/>
        <end position="791"/>
    </location>
</feature>
<dbReference type="SUPFAM" id="SSF47323">
    <property type="entry name" value="Anticodon-binding domain of a subclass of class I aminoacyl-tRNA synthetases"/>
    <property type="match status" value="1"/>
</dbReference>
<evidence type="ECO:0000256" key="7">
    <source>
        <dbReference type="ARBA" id="ARBA00023146"/>
    </source>
</evidence>
<dbReference type="GO" id="GO:0002161">
    <property type="term" value="F:aminoacyl-tRNA deacylase activity"/>
    <property type="evidence" value="ECO:0007669"/>
    <property type="project" value="InterPro"/>
</dbReference>
<dbReference type="GO" id="GO:0005524">
    <property type="term" value="F:ATP binding"/>
    <property type="evidence" value="ECO:0007669"/>
    <property type="project" value="UniProtKB-UniRule"/>
</dbReference>
<keyword evidence="7 9" id="KW-0030">Aminoacyl-tRNA synthetase</keyword>
<dbReference type="InterPro" id="IPR013155">
    <property type="entry name" value="M/V/L/I-tRNA-synth_anticd-bd"/>
</dbReference>
<comment type="similarity">
    <text evidence="1 9 10">Belongs to the class-I aminoacyl-tRNA synthetase family.</text>
</comment>
<evidence type="ECO:0000256" key="2">
    <source>
        <dbReference type="ARBA" id="ARBA00022490"/>
    </source>
</evidence>
<dbReference type="STRING" id="1837282.A6F49_10685"/>
<dbReference type="Gene3D" id="3.90.740.10">
    <property type="entry name" value="Valyl/Leucyl/Isoleucyl-tRNA synthetase, editing domain"/>
    <property type="match status" value="1"/>
</dbReference>
<dbReference type="GO" id="GO:0004823">
    <property type="term" value="F:leucine-tRNA ligase activity"/>
    <property type="evidence" value="ECO:0007669"/>
    <property type="project" value="UniProtKB-UniRule"/>
</dbReference>
<dbReference type="OrthoDB" id="9810365at2"/>
<sequence>MTNTSKQAATEREEYSFAAIEKRWAGYWEKNKTFKAADDGKRPRRYVLDMFPYPSGDLHMGHAEAFAMGDVVSRYWMLRGYDVLHPIGWDSFGLPAENAAIARDAHPAEWTYNNIATQRSSFERYAISVDWDTILHTSDPEYYKWTQWLFLKFYERGLTYRKKSQVNWCPKDQTVLANEQVVDGACERCGTEVTKKALEQWYFKITDYAERLLQDMDALEGQWPERVLNMQRNWIGKSTGATVTFAIEDGPEIEVYTTRPDTLYGATFMVVAADADLAEELVTEDHAEALASYREELKHVSDIDRQSADRPKTGVFLGRYGINPLSGERVPVWASDYVLADYGTGAIMAVPAHDQRDMDFARAMDLPVRTVVDTGEDNPEDTGLATTETGTNINSGQLDGLSGQAAIDKAIELLAAKGTGEASVNYRLRDWLLSRQRFWGTPIPIIHCDDCGLVPVPADQLPVQLPTDLHGQQLAPKGKSPLEAAEDWVNVECPTCGRAATRDTDTMDTFVDSSWYYMRFTDSNNSEQVWDRDRLDRWAPVDQYVGGVEHAILHLLYSRFFTKALYDMGLVSFTEPFARLLNQGQVLNGGKAMSKSLGNGVDLGVQLDEFGVDAIRLTMVFASPPEDDIDWADVAPGASLKFLARAWRLAQEVQYADSAAGTDPSTGALALRQTTHKIVHEAQGLLDDQKFNVVIARTMELVNATRKEIDNGAGAADPAVREAAEVVAQLLSLVAPYTAEDMWAMLGHEPSVSRSTWLNVDESLLVEDKITVIAQVQGKLRDRFEVPADISEQDLETMARDSQNVQRAIGDQQIRKVIVVKGKLVNFVVG</sequence>
<dbReference type="InterPro" id="IPR009080">
    <property type="entry name" value="tRNAsynth_Ia_anticodon-bd"/>
</dbReference>
<dbReference type="InterPro" id="IPR001412">
    <property type="entry name" value="aa-tRNA-synth_I_CS"/>
</dbReference>
<gene>
    <name evidence="9" type="primary">leuS</name>
    <name evidence="16" type="ORF">A6F49_10685</name>
</gene>
<dbReference type="InterPro" id="IPR009008">
    <property type="entry name" value="Val/Leu/Ile-tRNA-synth_edit"/>
</dbReference>
<dbReference type="PRINTS" id="PR00985">
    <property type="entry name" value="TRNASYNTHLEU"/>
</dbReference>
<evidence type="ECO:0000256" key="10">
    <source>
        <dbReference type="RuleBase" id="RU363035"/>
    </source>
</evidence>
<evidence type="ECO:0000256" key="9">
    <source>
        <dbReference type="HAMAP-Rule" id="MF_00049"/>
    </source>
</evidence>
<evidence type="ECO:0000259" key="15">
    <source>
        <dbReference type="Pfam" id="PF13603"/>
    </source>
</evidence>
<dbReference type="FunFam" id="3.40.50.620:FF:000056">
    <property type="entry name" value="Leucine--tRNA ligase"/>
    <property type="match status" value="1"/>
</dbReference>
<dbReference type="Pfam" id="PF13603">
    <property type="entry name" value="tRNA-synt_1_2"/>
    <property type="match status" value="1"/>
</dbReference>
<dbReference type="InterPro" id="IPR014729">
    <property type="entry name" value="Rossmann-like_a/b/a_fold"/>
</dbReference>
<feature type="binding site" evidence="9">
    <location>
        <position position="595"/>
    </location>
    <ligand>
        <name>ATP</name>
        <dbReference type="ChEBI" id="CHEBI:30616"/>
    </ligand>
</feature>
<dbReference type="EMBL" id="LXEY01000018">
    <property type="protein sequence ID" value="OAV60927.1"/>
    <property type="molecule type" value="Genomic_DNA"/>
</dbReference>
<evidence type="ECO:0000256" key="8">
    <source>
        <dbReference type="ARBA" id="ARBA00047469"/>
    </source>
</evidence>
<dbReference type="AlphaFoldDB" id="A0A1B7LZI3"/>
<dbReference type="FunFam" id="1.10.730.10:FF:000002">
    <property type="entry name" value="Leucine--tRNA ligase"/>
    <property type="match status" value="1"/>
</dbReference>
<dbReference type="PANTHER" id="PTHR43740:SF2">
    <property type="entry name" value="LEUCINE--TRNA LIGASE, MITOCHONDRIAL"/>
    <property type="match status" value="1"/>
</dbReference>
<dbReference type="Pfam" id="PF08264">
    <property type="entry name" value="Anticodon_1"/>
    <property type="match status" value="1"/>
</dbReference>
<evidence type="ECO:0000256" key="11">
    <source>
        <dbReference type="SAM" id="MobiDB-lite"/>
    </source>
</evidence>
<evidence type="ECO:0000313" key="17">
    <source>
        <dbReference type="Proteomes" id="UP000078292"/>
    </source>
</evidence>
<keyword evidence="6 9" id="KW-0648">Protein biosynthesis</keyword>
<dbReference type="PANTHER" id="PTHR43740">
    <property type="entry name" value="LEUCYL-TRNA SYNTHETASE"/>
    <property type="match status" value="1"/>
</dbReference>
<dbReference type="FunFam" id="3.40.50.620:FF:000003">
    <property type="entry name" value="Leucine--tRNA ligase"/>
    <property type="match status" value="1"/>
</dbReference>